<evidence type="ECO:0000256" key="2">
    <source>
        <dbReference type="ARBA" id="ARBA00022980"/>
    </source>
</evidence>
<dbReference type="AlphaFoldDB" id="A0A177AU59"/>
<accession>A0A177AU59</accession>
<protein>
    <recommendedName>
        <fullName evidence="4">Small ribosomal subunit protein eS28</fullName>
    </recommendedName>
    <alternativeName>
        <fullName evidence="5">40S ribosomal protein S28</fullName>
    </alternativeName>
</protein>
<reference evidence="6 7" key="1">
    <citation type="submission" date="2016-04" db="EMBL/GenBank/DDBJ databases">
        <title>The genome of Intoshia linei affirms orthonectids as highly simplified spiralians.</title>
        <authorList>
            <person name="Mikhailov K.V."/>
            <person name="Slusarev G.S."/>
            <person name="Nikitin M.A."/>
            <person name="Logacheva M.D."/>
            <person name="Penin A."/>
            <person name="Aleoshin V."/>
            <person name="Panchin Y.V."/>
        </authorList>
    </citation>
    <scope>NUCLEOTIDE SEQUENCE [LARGE SCALE GENOMIC DNA]</scope>
    <source>
        <strain evidence="6">Intl2013</strain>
        <tissue evidence="6">Whole animal</tissue>
    </source>
</reference>
<evidence type="ECO:0000313" key="7">
    <source>
        <dbReference type="Proteomes" id="UP000078046"/>
    </source>
</evidence>
<evidence type="ECO:0000256" key="3">
    <source>
        <dbReference type="ARBA" id="ARBA00023274"/>
    </source>
</evidence>
<dbReference type="GO" id="GO:0006412">
    <property type="term" value="P:translation"/>
    <property type="evidence" value="ECO:0007669"/>
    <property type="project" value="InterPro"/>
</dbReference>
<dbReference type="GO" id="GO:0022627">
    <property type="term" value="C:cytosolic small ribosomal subunit"/>
    <property type="evidence" value="ECO:0007669"/>
    <property type="project" value="TreeGrafter"/>
</dbReference>
<dbReference type="Gene3D" id="2.40.50.140">
    <property type="entry name" value="Nucleic acid-binding proteins"/>
    <property type="match status" value="1"/>
</dbReference>
<organism evidence="6 7">
    <name type="scientific">Intoshia linei</name>
    <dbReference type="NCBI Taxonomy" id="1819745"/>
    <lineage>
        <taxon>Eukaryota</taxon>
        <taxon>Metazoa</taxon>
        <taxon>Spiralia</taxon>
        <taxon>Lophotrochozoa</taxon>
        <taxon>Mesozoa</taxon>
        <taxon>Orthonectida</taxon>
        <taxon>Rhopaluridae</taxon>
        <taxon>Intoshia</taxon>
    </lineage>
</organism>
<evidence type="ECO:0000256" key="1">
    <source>
        <dbReference type="ARBA" id="ARBA00005943"/>
    </source>
</evidence>
<dbReference type="Pfam" id="PF01200">
    <property type="entry name" value="Ribosomal_S28e"/>
    <property type="match status" value="1"/>
</dbReference>
<dbReference type="Proteomes" id="UP000078046">
    <property type="component" value="Unassembled WGS sequence"/>
</dbReference>
<feature type="non-terminal residue" evidence="6">
    <location>
        <position position="1"/>
    </location>
</feature>
<sequence length="58" mass="6442">VESVLGSTGSAGQCRQVRVVLNGIDGKSRTILRNVIGPVRKNDILILRESEREARRLR</sequence>
<dbReference type="PANTHER" id="PTHR10769:SF3">
    <property type="entry name" value="SMALL RIBOSOMAL SUBUNIT PROTEIN ES28"/>
    <property type="match status" value="1"/>
</dbReference>
<dbReference type="InterPro" id="IPR012340">
    <property type="entry name" value="NA-bd_OB-fold"/>
</dbReference>
<dbReference type="PROSITE" id="PS00961">
    <property type="entry name" value="RIBOSOMAL_S28E"/>
    <property type="match status" value="1"/>
</dbReference>
<evidence type="ECO:0000313" key="6">
    <source>
        <dbReference type="EMBL" id="OAF65525.1"/>
    </source>
</evidence>
<evidence type="ECO:0000256" key="5">
    <source>
        <dbReference type="ARBA" id="ARBA00035453"/>
    </source>
</evidence>
<dbReference type="EMBL" id="LWCA01001256">
    <property type="protein sequence ID" value="OAF65525.1"/>
    <property type="molecule type" value="Genomic_DNA"/>
</dbReference>
<evidence type="ECO:0000256" key="4">
    <source>
        <dbReference type="ARBA" id="ARBA00035146"/>
    </source>
</evidence>
<keyword evidence="7" id="KW-1185">Reference proteome</keyword>
<proteinExistence type="inferred from homology"/>
<dbReference type="SUPFAM" id="SSF50249">
    <property type="entry name" value="Nucleic acid-binding proteins"/>
    <property type="match status" value="1"/>
</dbReference>
<comment type="caution">
    <text evidence="6">The sequence shown here is derived from an EMBL/GenBank/DDBJ whole genome shotgun (WGS) entry which is preliminary data.</text>
</comment>
<keyword evidence="2" id="KW-0689">Ribosomal protein</keyword>
<dbReference type="GO" id="GO:0003735">
    <property type="term" value="F:structural constituent of ribosome"/>
    <property type="evidence" value="ECO:0007669"/>
    <property type="project" value="InterPro"/>
</dbReference>
<dbReference type="InterPro" id="IPR000289">
    <property type="entry name" value="Ribosomal_eS28"/>
</dbReference>
<dbReference type="OrthoDB" id="10258930at2759"/>
<dbReference type="InterPro" id="IPR028626">
    <property type="entry name" value="Ribosomal_eS28_CS"/>
</dbReference>
<name>A0A177AU59_9BILA</name>
<dbReference type="PANTHER" id="PTHR10769">
    <property type="entry name" value="40S RIBOSOMAL PROTEIN S28"/>
    <property type="match status" value="1"/>
</dbReference>
<keyword evidence="3" id="KW-0687">Ribonucleoprotein</keyword>
<dbReference type="GO" id="GO:0000028">
    <property type="term" value="P:ribosomal small subunit assembly"/>
    <property type="evidence" value="ECO:0007669"/>
    <property type="project" value="TreeGrafter"/>
</dbReference>
<comment type="similarity">
    <text evidence="1">Belongs to the eukaryotic ribosomal protein eS28 family.</text>
</comment>
<gene>
    <name evidence="6" type="ORF">A3Q56_06758</name>
</gene>
<dbReference type="GO" id="GO:0030490">
    <property type="term" value="P:maturation of SSU-rRNA"/>
    <property type="evidence" value="ECO:0007669"/>
    <property type="project" value="TreeGrafter"/>
</dbReference>